<comment type="caution">
    <text evidence="4">The sequence shown here is derived from an EMBL/GenBank/DDBJ whole genome shotgun (WGS) entry which is preliminary data.</text>
</comment>
<evidence type="ECO:0000313" key="5">
    <source>
        <dbReference type="Proteomes" id="UP001181693"/>
    </source>
</evidence>
<dbReference type="InterPro" id="IPR019347">
    <property type="entry name" value="Axonemal_dynein_light_chain"/>
</dbReference>
<dbReference type="GO" id="GO:0005737">
    <property type="term" value="C:cytoplasm"/>
    <property type="evidence" value="ECO:0007669"/>
    <property type="project" value="UniProtKB-ARBA"/>
</dbReference>
<keyword evidence="1 2" id="KW-0175">Coiled coil</keyword>
<protein>
    <recommendedName>
        <fullName evidence="6">Axonemal dynein light chain domain containing 1</fullName>
    </recommendedName>
</protein>
<dbReference type="PANTHER" id="PTHR23052">
    <property type="entry name" value="AXONEMAL DYNEIN LIGHT CHAIN DOMAIN-CONTAINING PROTEIN 1"/>
    <property type="match status" value="1"/>
</dbReference>
<gene>
    <name evidence="4" type="ORF">GDO54_016335</name>
</gene>
<name>A0AAV2ZR68_PYXAD</name>
<dbReference type="InterPro" id="IPR052845">
    <property type="entry name" value="Axonemal_dynein_LC_domain"/>
</dbReference>
<feature type="coiled-coil region" evidence="2">
    <location>
        <begin position="347"/>
        <end position="395"/>
    </location>
</feature>
<dbReference type="EMBL" id="DYDO01000009">
    <property type="protein sequence ID" value="DBA18040.1"/>
    <property type="molecule type" value="Genomic_DNA"/>
</dbReference>
<evidence type="ECO:0000256" key="3">
    <source>
        <dbReference type="SAM" id="MobiDB-lite"/>
    </source>
</evidence>
<dbReference type="Proteomes" id="UP001181693">
    <property type="component" value="Unassembled WGS sequence"/>
</dbReference>
<dbReference type="PANTHER" id="PTHR23052:SF1">
    <property type="entry name" value="AXONEMAL DYNEIN LIGHT CHAIN DOMAIN-CONTAINING PROTEIN 1"/>
    <property type="match status" value="1"/>
</dbReference>
<keyword evidence="5" id="KW-1185">Reference proteome</keyword>
<evidence type="ECO:0000256" key="2">
    <source>
        <dbReference type="SAM" id="Coils"/>
    </source>
</evidence>
<evidence type="ECO:0000256" key="1">
    <source>
        <dbReference type="ARBA" id="ARBA00023054"/>
    </source>
</evidence>
<reference evidence="4" key="1">
    <citation type="thesis" date="2020" institute="ProQuest LLC" country="789 East Eisenhower Parkway, Ann Arbor, MI, USA">
        <title>Comparative Genomics and Chromosome Evolution.</title>
        <authorList>
            <person name="Mudd A.B."/>
        </authorList>
    </citation>
    <scope>NUCLEOTIDE SEQUENCE</scope>
    <source>
        <strain evidence="4">1538</strain>
        <tissue evidence="4">Blood</tissue>
    </source>
</reference>
<dbReference type="AlphaFoldDB" id="A0AAV2ZR68"/>
<evidence type="ECO:0000313" key="4">
    <source>
        <dbReference type="EMBL" id="DBA18040.1"/>
    </source>
</evidence>
<accession>A0AAV2ZR68</accession>
<proteinExistence type="predicted"/>
<sequence>MSVIEFPSPPVGPKPSGRRTASNGTLLAMGEHSSDLMIVRERNNSLEISHQLSTNEQNDFIPDEILQVLTSTARATETAEQGPIRKNRLIKNGKVGLRTTDQIWHHPLRRSKFKHLIDQPVCLTGAGRDISFLCDALATEKKNTPVLNTQPTDRSDMSSRTMEGNVGESIIPKEFYVVKNKGVLGLEYYEDKYTTLLEDDEKRLCLFPSMKPSGRAEVLQLMKVMDSMLKDAGVDETQIKLEGPSQIHNLLELLKTEQNIYNIVFHELIRQVSVECVERGELLAKLRQRYVMLLDKIPRQVLSLYNDLQAQRALDRSLTEEIIYFKNSIGELSSELCQVREHDLRVSKEAKQAQAELAKALRNAKKNANLLEEYRELYELQRSRLEKQVVHLTEERDLWSSATYRLARKVIEANELQLSRKMYLSEKAWTKVVRHFLVLLASNDTKDLSEIQQSTEKWREHMARFDQEVKRTEESSKEKLQIICRDMKKWHSYFQEKVFVDWHYHTILDEVAVSVLEDLKSWENMLVEEQQQFEGNKVLSSQESLKTAAEIQKEWSQLGEEVLKRHHRLDGTPAPEQKAMDDLNNTIEMLCEQYRRRVEGENGVARGLMTFLSSLSNLSVPMYGLKYAPREAKESDWSNLYHLLPEWTAQSERLLQLIGSPDSEDKPSLNPTEKLEPEDVFKMLQHWVLSITSGTERDNVQLTQQVCKFFRSFFYY</sequence>
<dbReference type="Pfam" id="PF10211">
    <property type="entry name" value="Ax_dynein_light"/>
    <property type="match status" value="1"/>
</dbReference>
<feature type="region of interest" description="Disordered" evidence="3">
    <location>
        <begin position="1"/>
        <end position="23"/>
    </location>
</feature>
<evidence type="ECO:0008006" key="6">
    <source>
        <dbReference type="Google" id="ProtNLM"/>
    </source>
</evidence>
<organism evidence="4 5">
    <name type="scientific">Pyxicephalus adspersus</name>
    <name type="common">African bullfrog</name>
    <dbReference type="NCBI Taxonomy" id="30357"/>
    <lineage>
        <taxon>Eukaryota</taxon>
        <taxon>Metazoa</taxon>
        <taxon>Chordata</taxon>
        <taxon>Craniata</taxon>
        <taxon>Vertebrata</taxon>
        <taxon>Euteleostomi</taxon>
        <taxon>Amphibia</taxon>
        <taxon>Batrachia</taxon>
        <taxon>Anura</taxon>
        <taxon>Neobatrachia</taxon>
        <taxon>Ranoidea</taxon>
        <taxon>Pyxicephalidae</taxon>
        <taxon>Pyxicephalinae</taxon>
        <taxon>Pyxicephalus</taxon>
    </lineage>
</organism>